<sequence>MKRAASVRMHALTPVLLWAGLAIALAAVAAATAALLQRTHDNRRIAALAEGRDVEIGEDASAALTFARAHYLLVRDRLDDARAPTERLALGDARRFAFAALYDKGNAHLRRALEIVDAHRYDDTIAQVNLAKEHYLRALRIDPGDWDAKLNLDVAMRLVRDFPDGEAEGDEEPPEQPDRLWTDLPGLPRGGP</sequence>
<evidence type="ECO:0000313" key="2">
    <source>
        <dbReference type="EMBL" id="PZQ10717.1"/>
    </source>
</evidence>
<reference evidence="2 3" key="1">
    <citation type="submission" date="2017-08" db="EMBL/GenBank/DDBJ databases">
        <title>Infants hospitalized years apart are colonized by the same room-sourced microbial strains.</title>
        <authorList>
            <person name="Brooks B."/>
            <person name="Olm M.R."/>
            <person name="Firek B.A."/>
            <person name="Baker R."/>
            <person name="Thomas B.C."/>
            <person name="Morowitz M.J."/>
            <person name="Banfield J.F."/>
        </authorList>
    </citation>
    <scope>NUCLEOTIDE SEQUENCE [LARGE SCALE GENOMIC DNA]</scope>
    <source>
        <strain evidence="2">S2_005_003_R2_42</strain>
    </source>
</reference>
<evidence type="ECO:0008006" key="4">
    <source>
        <dbReference type="Google" id="ProtNLM"/>
    </source>
</evidence>
<feature type="region of interest" description="Disordered" evidence="1">
    <location>
        <begin position="163"/>
        <end position="192"/>
    </location>
</feature>
<feature type="compositionally biased region" description="Acidic residues" evidence="1">
    <location>
        <begin position="164"/>
        <end position="175"/>
    </location>
</feature>
<comment type="caution">
    <text evidence="2">The sequence shown here is derived from an EMBL/GenBank/DDBJ whole genome shotgun (WGS) entry which is preliminary data.</text>
</comment>
<gene>
    <name evidence="2" type="ORF">DI564_15465</name>
</gene>
<proteinExistence type="predicted"/>
<organism evidence="2 3">
    <name type="scientific">Rhodanobacter denitrificans</name>
    <dbReference type="NCBI Taxonomy" id="666685"/>
    <lineage>
        <taxon>Bacteria</taxon>
        <taxon>Pseudomonadati</taxon>
        <taxon>Pseudomonadota</taxon>
        <taxon>Gammaproteobacteria</taxon>
        <taxon>Lysobacterales</taxon>
        <taxon>Rhodanobacteraceae</taxon>
        <taxon>Rhodanobacter</taxon>
    </lineage>
</organism>
<dbReference type="AlphaFoldDB" id="A0A2W5LTU7"/>
<name>A0A2W5LTU7_9GAMM</name>
<protein>
    <recommendedName>
        <fullName evidence="4">MxaK protein</fullName>
    </recommendedName>
</protein>
<accession>A0A2W5LTU7</accession>
<dbReference type="EMBL" id="QFPO01000019">
    <property type="protein sequence ID" value="PZQ10717.1"/>
    <property type="molecule type" value="Genomic_DNA"/>
</dbReference>
<evidence type="ECO:0000256" key="1">
    <source>
        <dbReference type="SAM" id="MobiDB-lite"/>
    </source>
</evidence>
<dbReference type="Proteomes" id="UP000249046">
    <property type="component" value="Unassembled WGS sequence"/>
</dbReference>
<evidence type="ECO:0000313" key="3">
    <source>
        <dbReference type="Proteomes" id="UP000249046"/>
    </source>
</evidence>